<proteinExistence type="predicted"/>
<reference evidence="1 2" key="1">
    <citation type="submission" date="2016-03" db="EMBL/GenBank/DDBJ databases">
        <title>EvidentialGene: Evidence-directed Construction of Genes on Genomes.</title>
        <authorList>
            <person name="Gilbert D.G."/>
            <person name="Choi J.-H."/>
            <person name="Mockaitis K."/>
            <person name="Colbourne J."/>
            <person name="Pfrender M."/>
        </authorList>
    </citation>
    <scope>NUCLEOTIDE SEQUENCE [LARGE SCALE GENOMIC DNA]</scope>
    <source>
        <strain evidence="1 2">Xinb3</strain>
        <tissue evidence="1">Complete organism</tissue>
    </source>
</reference>
<evidence type="ECO:0000313" key="1">
    <source>
        <dbReference type="EMBL" id="KZR97410.1"/>
    </source>
</evidence>
<name>A0A162BTX5_9CRUS</name>
<sequence length="64" mass="7263">MLQKLYGIRRELSHRSLVLTAMMSNATQGHWCRRESACTPFQINCPSKQSTKKSSSTWPCSSCI</sequence>
<dbReference type="Proteomes" id="UP000076858">
    <property type="component" value="Unassembled WGS sequence"/>
</dbReference>
<organism evidence="1 2">
    <name type="scientific">Daphnia magna</name>
    <dbReference type="NCBI Taxonomy" id="35525"/>
    <lineage>
        <taxon>Eukaryota</taxon>
        <taxon>Metazoa</taxon>
        <taxon>Ecdysozoa</taxon>
        <taxon>Arthropoda</taxon>
        <taxon>Crustacea</taxon>
        <taxon>Branchiopoda</taxon>
        <taxon>Diplostraca</taxon>
        <taxon>Cladocera</taxon>
        <taxon>Anomopoda</taxon>
        <taxon>Daphniidae</taxon>
        <taxon>Daphnia</taxon>
    </lineage>
</organism>
<keyword evidence="2" id="KW-1185">Reference proteome</keyword>
<gene>
    <name evidence="1" type="ORF">APZ42_007739</name>
</gene>
<dbReference type="AlphaFoldDB" id="A0A162BTX5"/>
<accession>A0A162BTX5</accession>
<dbReference type="EMBL" id="LRGB01021585">
    <property type="protein sequence ID" value="KZR97410.1"/>
    <property type="molecule type" value="Genomic_DNA"/>
</dbReference>
<evidence type="ECO:0000313" key="2">
    <source>
        <dbReference type="Proteomes" id="UP000076858"/>
    </source>
</evidence>
<protein>
    <submittedName>
        <fullName evidence="1">Uncharacterized protein</fullName>
    </submittedName>
</protein>
<comment type="caution">
    <text evidence="1">The sequence shown here is derived from an EMBL/GenBank/DDBJ whole genome shotgun (WGS) entry which is preliminary data.</text>
</comment>